<keyword evidence="5" id="KW-1185">Reference proteome</keyword>
<gene>
    <name evidence="4" type="ORF">LHJ74_10560</name>
</gene>
<reference evidence="4 5" key="1">
    <citation type="submission" date="2021-10" db="EMBL/GenBank/DDBJ databases">
        <title>Streptomyces gossypii sp. nov., isolated from soil collected from cotton field.</title>
        <authorList>
            <person name="Ge X."/>
            <person name="Chen X."/>
            <person name="Liu W."/>
        </authorList>
    </citation>
    <scope>NUCLEOTIDE SEQUENCE [LARGE SCALE GENOMIC DNA]</scope>
    <source>
        <strain evidence="4 5">N2-109</strain>
    </source>
</reference>
<evidence type="ECO:0000259" key="3">
    <source>
        <dbReference type="Pfam" id="PF13936"/>
    </source>
</evidence>
<evidence type="ECO:0000259" key="2">
    <source>
        <dbReference type="Pfam" id="PF12802"/>
    </source>
</evidence>
<evidence type="ECO:0000313" key="4">
    <source>
        <dbReference type="EMBL" id="MCT2590347.1"/>
    </source>
</evidence>
<evidence type="ECO:0000256" key="1">
    <source>
        <dbReference type="SAM" id="MobiDB-lite"/>
    </source>
</evidence>
<dbReference type="RefSeq" id="WP_260217650.1">
    <property type="nucleotide sequence ID" value="NZ_JAJAGO010000004.1"/>
</dbReference>
<feature type="region of interest" description="Disordered" evidence="1">
    <location>
        <begin position="1"/>
        <end position="21"/>
    </location>
</feature>
<dbReference type="SUPFAM" id="SSF46785">
    <property type="entry name" value="Winged helix' DNA-binding domain"/>
    <property type="match status" value="1"/>
</dbReference>
<dbReference type="InterPro" id="IPR000835">
    <property type="entry name" value="HTH_MarR-typ"/>
</dbReference>
<dbReference type="Pfam" id="PF13936">
    <property type="entry name" value="HTH_38"/>
    <property type="match status" value="1"/>
</dbReference>
<feature type="domain" description="Transposase IS30-like HTH" evidence="3">
    <location>
        <begin position="22"/>
        <end position="62"/>
    </location>
</feature>
<dbReference type="PANTHER" id="PTHR10948:SF23">
    <property type="entry name" value="TRANSPOSASE INSI FOR INSERTION SEQUENCE ELEMENT IS30A-RELATED"/>
    <property type="match status" value="1"/>
</dbReference>
<dbReference type="EMBL" id="JAJAGO010000004">
    <property type="protein sequence ID" value="MCT2590347.1"/>
    <property type="molecule type" value="Genomic_DNA"/>
</dbReference>
<feature type="compositionally biased region" description="Basic and acidic residues" evidence="1">
    <location>
        <begin position="1"/>
        <end position="10"/>
    </location>
</feature>
<dbReference type="InterPro" id="IPR051917">
    <property type="entry name" value="Transposase-Integrase"/>
</dbReference>
<comment type="caution">
    <text evidence="4">The sequence shown here is derived from an EMBL/GenBank/DDBJ whole genome shotgun (WGS) entry which is preliminary data.</text>
</comment>
<dbReference type="Pfam" id="PF12802">
    <property type="entry name" value="MarR_2"/>
    <property type="match status" value="1"/>
</dbReference>
<evidence type="ECO:0000313" key="5">
    <source>
        <dbReference type="Proteomes" id="UP001156389"/>
    </source>
</evidence>
<dbReference type="InterPro" id="IPR025246">
    <property type="entry name" value="IS30-like_HTH"/>
</dbReference>
<dbReference type="Gene3D" id="1.10.10.10">
    <property type="entry name" value="Winged helix-like DNA-binding domain superfamily/Winged helix DNA-binding domain"/>
    <property type="match status" value="1"/>
</dbReference>
<feature type="compositionally biased region" description="Basic and acidic residues" evidence="1">
    <location>
        <begin position="94"/>
        <end position="104"/>
    </location>
</feature>
<dbReference type="PANTHER" id="PTHR10948">
    <property type="entry name" value="TRANSPOSASE"/>
    <property type="match status" value="1"/>
</dbReference>
<organism evidence="4 5">
    <name type="scientific">Streptomyces gossypii</name>
    <dbReference type="NCBI Taxonomy" id="2883101"/>
    <lineage>
        <taxon>Bacteria</taxon>
        <taxon>Bacillati</taxon>
        <taxon>Actinomycetota</taxon>
        <taxon>Actinomycetes</taxon>
        <taxon>Kitasatosporales</taxon>
        <taxon>Streptomycetaceae</taxon>
        <taxon>Streptomyces</taxon>
    </lineage>
</organism>
<dbReference type="Proteomes" id="UP001156389">
    <property type="component" value="Unassembled WGS sequence"/>
</dbReference>
<sequence>MVNAHWADHRHNGRRTRMPGGRLTQQDRQHIASGLTQGLRYAEIARQLGRPTSTVSREVIRNGGTDSYRADRAQFATGRRARRRGTAPPAEPPTARDAHGRDPGEVRGFAEQFAAMMVRTGVPRMAARVLARLFTADSGTLTAAELVRDLQVSPASVSKAIGYLEELEVVRRERDPRRRRERYVIDDDVWLRAWTTSARTHAMWAEAAQRGVEILDPATPAGARLNHMSRFFARLSEDMAGGPAEAVLDDALTLLAALVHTRPSLTAEELAAALGWTPDRVHHALHATAGPERLNRAQQAALGRLHADQRPSPENP</sequence>
<proteinExistence type="predicted"/>
<accession>A0ABT2JR44</accession>
<name>A0ABT2JR44_9ACTN</name>
<dbReference type="InterPro" id="IPR036390">
    <property type="entry name" value="WH_DNA-bd_sf"/>
</dbReference>
<protein>
    <submittedName>
        <fullName evidence="4">Helix-turn-helix domain-containing protein</fullName>
    </submittedName>
</protein>
<dbReference type="InterPro" id="IPR036388">
    <property type="entry name" value="WH-like_DNA-bd_sf"/>
</dbReference>
<feature type="domain" description="HTH marR-type" evidence="2">
    <location>
        <begin position="121"/>
        <end position="181"/>
    </location>
</feature>
<feature type="region of interest" description="Disordered" evidence="1">
    <location>
        <begin position="61"/>
        <end position="104"/>
    </location>
</feature>